<accession>A0A4Q1HE45</accession>
<dbReference type="GO" id="GO:0003677">
    <property type="term" value="F:DNA binding"/>
    <property type="evidence" value="ECO:0007669"/>
    <property type="project" value="InterPro"/>
</dbReference>
<sequence>MLKYLYAHIHYFNAMNTHADVATVLRDAIKRRGLTQARLKEEAGLSQRTLTKVLSGAEDFKLSTLFALADRLGLALILAPLEAAPAVAAGPVTEPAIRSRVAGALERVDGSKHGADT</sequence>
<evidence type="ECO:0000313" key="3">
    <source>
        <dbReference type="Proteomes" id="UP000290849"/>
    </source>
</evidence>
<comment type="caution">
    <text evidence="2">The sequence shown here is derived from an EMBL/GenBank/DDBJ whole genome shotgun (WGS) entry which is preliminary data.</text>
</comment>
<dbReference type="SUPFAM" id="SSF47413">
    <property type="entry name" value="lambda repressor-like DNA-binding domains"/>
    <property type="match status" value="1"/>
</dbReference>
<dbReference type="PROSITE" id="PS50943">
    <property type="entry name" value="HTH_CROC1"/>
    <property type="match status" value="1"/>
</dbReference>
<name>A0A4Q1HE45_9BURK</name>
<dbReference type="InterPro" id="IPR001387">
    <property type="entry name" value="Cro/C1-type_HTH"/>
</dbReference>
<dbReference type="InterPro" id="IPR010982">
    <property type="entry name" value="Lambda_DNA-bd_dom_sf"/>
</dbReference>
<keyword evidence="3" id="KW-1185">Reference proteome</keyword>
<feature type="domain" description="HTH cro/C1-type" evidence="1">
    <location>
        <begin position="25"/>
        <end position="79"/>
    </location>
</feature>
<dbReference type="Gene3D" id="1.10.260.40">
    <property type="entry name" value="lambda repressor-like DNA-binding domains"/>
    <property type="match status" value="1"/>
</dbReference>
<dbReference type="Pfam" id="PF01381">
    <property type="entry name" value="HTH_3"/>
    <property type="match status" value="1"/>
</dbReference>
<organism evidence="2 3">
    <name type="scientific">Achromobacter aloeverae</name>
    <dbReference type="NCBI Taxonomy" id="1750518"/>
    <lineage>
        <taxon>Bacteria</taxon>
        <taxon>Pseudomonadati</taxon>
        <taxon>Pseudomonadota</taxon>
        <taxon>Betaproteobacteria</taxon>
        <taxon>Burkholderiales</taxon>
        <taxon>Alcaligenaceae</taxon>
        <taxon>Achromobacter</taxon>
    </lineage>
</organism>
<dbReference type="AlphaFoldDB" id="A0A4Q1HE45"/>
<dbReference type="CDD" id="cd00093">
    <property type="entry name" value="HTH_XRE"/>
    <property type="match status" value="1"/>
</dbReference>
<evidence type="ECO:0000259" key="1">
    <source>
        <dbReference type="PROSITE" id="PS50943"/>
    </source>
</evidence>
<evidence type="ECO:0000313" key="2">
    <source>
        <dbReference type="EMBL" id="RXN84505.1"/>
    </source>
</evidence>
<dbReference type="Proteomes" id="UP000290849">
    <property type="component" value="Unassembled WGS sequence"/>
</dbReference>
<dbReference type="SMART" id="SM00530">
    <property type="entry name" value="HTH_XRE"/>
    <property type="match status" value="1"/>
</dbReference>
<reference evidence="2 3" key="1">
    <citation type="journal article" date="2017" name="Int. J. Syst. Evol. Microbiol.">
        <title>Achromobacter aloeverae sp. nov., isolated from the root of Aloe vera (L.) Burm.f.</title>
        <authorList>
            <person name="Kuncharoen N."/>
            <person name="Muramatsu Y."/>
            <person name="Shibata C."/>
            <person name="Kamakura Y."/>
            <person name="Nakagawa Y."/>
            <person name="Tanasupawat S."/>
        </authorList>
    </citation>
    <scope>NUCLEOTIDE SEQUENCE [LARGE SCALE GENOMIC DNA]</scope>
    <source>
        <strain evidence="2 3">AVA-1</strain>
    </source>
</reference>
<proteinExistence type="predicted"/>
<gene>
    <name evidence="2" type="ORF">C7R54_24310</name>
</gene>
<dbReference type="EMBL" id="PYAL01000008">
    <property type="protein sequence ID" value="RXN84505.1"/>
    <property type="molecule type" value="Genomic_DNA"/>
</dbReference>
<protein>
    <recommendedName>
        <fullName evidence="1">HTH cro/C1-type domain-containing protein</fullName>
    </recommendedName>
</protein>